<dbReference type="SUPFAM" id="SSF51197">
    <property type="entry name" value="Clavaminate synthase-like"/>
    <property type="match status" value="1"/>
</dbReference>
<keyword evidence="3" id="KW-0408">Iron</keyword>
<comment type="cofactor">
    <cofactor evidence="1">
        <name>Fe(2+)</name>
        <dbReference type="ChEBI" id="CHEBI:29033"/>
    </cofactor>
</comment>
<dbReference type="InterPro" id="IPR003347">
    <property type="entry name" value="JmjC_dom"/>
</dbReference>
<evidence type="ECO:0000313" key="5">
    <source>
        <dbReference type="EMBL" id="MFD1312739.1"/>
    </source>
</evidence>
<organism evidence="5 6">
    <name type="scientific">Streptomyces kaempferi</name>
    <dbReference type="NCBI Taxonomy" id="333725"/>
    <lineage>
        <taxon>Bacteria</taxon>
        <taxon>Bacillati</taxon>
        <taxon>Actinomycetota</taxon>
        <taxon>Actinomycetes</taxon>
        <taxon>Kitasatosporales</taxon>
        <taxon>Streptomycetaceae</taxon>
        <taxon>Streptomyces</taxon>
    </lineage>
</organism>
<evidence type="ECO:0000259" key="4">
    <source>
        <dbReference type="PROSITE" id="PS51184"/>
    </source>
</evidence>
<dbReference type="Gene3D" id="2.60.120.650">
    <property type="entry name" value="Cupin"/>
    <property type="match status" value="1"/>
</dbReference>
<evidence type="ECO:0000256" key="3">
    <source>
        <dbReference type="ARBA" id="ARBA00023004"/>
    </source>
</evidence>
<protein>
    <submittedName>
        <fullName evidence="5">JmjC domain-containing protein</fullName>
    </submittedName>
</protein>
<reference evidence="6" key="1">
    <citation type="journal article" date="2019" name="Int. J. Syst. Evol. Microbiol.">
        <title>The Global Catalogue of Microorganisms (GCM) 10K type strain sequencing project: providing services to taxonomists for standard genome sequencing and annotation.</title>
        <authorList>
            <consortium name="The Broad Institute Genomics Platform"/>
            <consortium name="The Broad Institute Genome Sequencing Center for Infectious Disease"/>
            <person name="Wu L."/>
            <person name="Ma J."/>
        </authorList>
    </citation>
    <scope>NUCLEOTIDE SEQUENCE [LARGE SCALE GENOMIC DNA]</scope>
    <source>
        <strain evidence="6">CGMCC 4.7020</strain>
    </source>
</reference>
<keyword evidence="6" id="KW-1185">Reference proteome</keyword>
<accession>A0ABW3XW52</accession>
<dbReference type="InterPro" id="IPR039994">
    <property type="entry name" value="NO66-like"/>
</dbReference>
<proteinExistence type="predicted"/>
<gene>
    <name evidence="5" type="ORF">ACFQ5X_44145</name>
</gene>
<evidence type="ECO:0000313" key="6">
    <source>
        <dbReference type="Proteomes" id="UP001597058"/>
    </source>
</evidence>
<name>A0ABW3XW52_9ACTN</name>
<dbReference type="RefSeq" id="WP_168525257.1">
    <property type="nucleotide sequence ID" value="NZ_JBHSKH010000006.1"/>
</dbReference>
<comment type="caution">
    <text evidence="5">The sequence shown here is derived from an EMBL/GenBank/DDBJ whole genome shotgun (WGS) entry which is preliminary data.</text>
</comment>
<evidence type="ECO:0000256" key="1">
    <source>
        <dbReference type="ARBA" id="ARBA00001954"/>
    </source>
</evidence>
<feature type="domain" description="JmjC" evidence="4">
    <location>
        <begin position="108"/>
        <end position="242"/>
    </location>
</feature>
<dbReference type="PANTHER" id="PTHR13096">
    <property type="entry name" value="MINA53 MYC INDUCED NUCLEAR ANTIGEN"/>
    <property type="match status" value="1"/>
</dbReference>
<evidence type="ECO:0000256" key="2">
    <source>
        <dbReference type="ARBA" id="ARBA00022723"/>
    </source>
</evidence>
<dbReference type="EMBL" id="JBHTMM010000135">
    <property type="protein sequence ID" value="MFD1312739.1"/>
    <property type="molecule type" value="Genomic_DNA"/>
</dbReference>
<dbReference type="PANTHER" id="PTHR13096:SF8">
    <property type="entry name" value="RIBOSOMAL OXYGENASE 1"/>
    <property type="match status" value="1"/>
</dbReference>
<sequence length="295" mass="32546">MTTTRITLKDLVGDTDAFFRDHWATQPAVFRASADLTGLITEQEMWEEVDCGLLIRPYFTAFDEGVRTAVSEMTRSRTIVGHHVPGYINPGQIKADFAAGGTFKFSQPEHWHPRLRALVQALAPEFRAELESFVFLSPPGKTAIAAHMDGSHVLVLQIAGVKDWVVGRLDETSTSDSDRYTGGVIPYDRRMEVTLRPGDVLYMPHGTPHSATARIGTSLHIAVTIEEPTPQDLANVFLAELLGLPEFEALTRHHHELSPAERLTRLRALLTRTLGAADGTQVLKQAVRLKAGHLG</sequence>
<dbReference type="Pfam" id="PF08007">
    <property type="entry name" value="JmjC_2"/>
    <property type="match status" value="1"/>
</dbReference>
<dbReference type="PROSITE" id="PS51184">
    <property type="entry name" value="JMJC"/>
    <property type="match status" value="1"/>
</dbReference>
<dbReference type="Proteomes" id="UP001597058">
    <property type="component" value="Unassembled WGS sequence"/>
</dbReference>
<keyword evidence="2" id="KW-0479">Metal-binding</keyword>